<dbReference type="InterPro" id="IPR016181">
    <property type="entry name" value="Acyl_CoA_acyltransferase"/>
</dbReference>
<keyword evidence="1" id="KW-0808">Transferase</keyword>
<comment type="catalytic activity">
    <reaction evidence="7">
        <text>serotonin + octadecanoyl-CoA = N-octadecanoyl-serotonin + CoA + H(+)</text>
        <dbReference type="Rhea" id="RHEA:51400"/>
        <dbReference type="ChEBI" id="CHEBI:15378"/>
        <dbReference type="ChEBI" id="CHEBI:57287"/>
        <dbReference type="ChEBI" id="CHEBI:57394"/>
        <dbReference type="ChEBI" id="CHEBI:134065"/>
        <dbReference type="ChEBI" id="CHEBI:350546"/>
    </reaction>
    <physiologicalReaction direction="left-to-right" evidence="7">
        <dbReference type="Rhea" id="RHEA:51401"/>
    </physiologicalReaction>
</comment>
<evidence type="ECO:0000256" key="6">
    <source>
        <dbReference type="ARBA" id="ARBA00050189"/>
    </source>
</evidence>
<evidence type="ECO:0000313" key="15">
    <source>
        <dbReference type="Proteomes" id="UP001200034"/>
    </source>
</evidence>
<dbReference type="PANTHER" id="PTHR20905:SF1">
    <property type="entry name" value="AT07410P-RELATED"/>
    <property type="match status" value="1"/>
</dbReference>
<evidence type="ECO:0000256" key="11">
    <source>
        <dbReference type="ARBA" id="ARBA00052178"/>
    </source>
</evidence>
<accession>A0AAD4K597</accession>
<dbReference type="Gene3D" id="3.40.630.30">
    <property type="match status" value="1"/>
</dbReference>
<gene>
    <name evidence="14" type="ORF">KR093_004983</name>
</gene>
<comment type="catalytic activity">
    <reaction evidence="6">
        <text>dopamine + (9Z)-octadecenoyl-CoA = N-(9Z-octadecanoyl)-dopamine + CoA + H(+)</text>
        <dbReference type="Rhea" id="RHEA:51380"/>
        <dbReference type="ChEBI" id="CHEBI:15378"/>
        <dbReference type="ChEBI" id="CHEBI:31883"/>
        <dbReference type="ChEBI" id="CHEBI:57287"/>
        <dbReference type="ChEBI" id="CHEBI:57387"/>
        <dbReference type="ChEBI" id="CHEBI:59905"/>
    </reaction>
    <physiologicalReaction direction="left-to-right" evidence="6">
        <dbReference type="Rhea" id="RHEA:51381"/>
    </physiologicalReaction>
</comment>
<evidence type="ECO:0000256" key="12">
    <source>
        <dbReference type="ARBA" id="ARBA00052335"/>
    </source>
</evidence>
<evidence type="ECO:0000256" key="13">
    <source>
        <dbReference type="ARBA" id="ARBA00052491"/>
    </source>
</evidence>
<reference evidence="14" key="1">
    <citation type="journal article" date="2021" name="Mol. Ecol. Resour.">
        <title>Phylogenomic analyses of the genus Drosophila reveals genomic signals of climate adaptation.</title>
        <authorList>
            <person name="Li F."/>
            <person name="Rane R.V."/>
            <person name="Luria V."/>
            <person name="Xiong Z."/>
            <person name="Chen J."/>
            <person name="Li Z."/>
            <person name="Catullo R.A."/>
            <person name="Griffin P.C."/>
            <person name="Schiffer M."/>
            <person name="Pearce S."/>
            <person name="Lee S.F."/>
            <person name="McElroy K."/>
            <person name="Stocker A."/>
            <person name="Shirriffs J."/>
            <person name="Cockerell F."/>
            <person name="Coppin C."/>
            <person name="Sgro C.M."/>
            <person name="Karger A."/>
            <person name="Cain J.W."/>
            <person name="Weber J.A."/>
            <person name="Santpere G."/>
            <person name="Kirschner M.W."/>
            <person name="Hoffmann A.A."/>
            <person name="Oakeshott J.G."/>
            <person name="Zhang G."/>
        </authorList>
    </citation>
    <scope>NUCLEOTIDE SEQUENCE</scope>
    <source>
        <strain evidence="14">BGI-SZ-2011g</strain>
    </source>
</reference>
<comment type="catalytic activity">
    <reaction evidence="8">
        <text>serotonin + (5Z,8Z,11Z,14Z)-eicosatetraenoyl-CoA = N-[(5Z,8Z,11Z,14Z)-eicosatetraenoyl]-serotonin + CoA + H(+)</text>
        <dbReference type="Rhea" id="RHEA:51396"/>
        <dbReference type="ChEBI" id="CHEBI:15378"/>
        <dbReference type="ChEBI" id="CHEBI:57287"/>
        <dbReference type="ChEBI" id="CHEBI:57368"/>
        <dbReference type="ChEBI" id="CHEBI:132255"/>
        <dbReference type="ChEBI" id="CHEBI:350546"/>
    </reaction>
    <physiologicalReaction direction="left-to-right" evidence="8">
        <dbReference type="Rhea" id="RHEA:51397"/>
    </physiologicalReaction>
</comment>
<comment type="catalytic activity">
    <reaction evidence="10">
        <text>serotonin + (9Z)-octadecenoyl-CoA = N-(9Z-octadecenoyl)-serotonin + CoA + H(+)</text>
        <dbReference type="Rhea" id="RHEA:51392"/>
        <dbReference type="ChEBI" id="CHEBI:15378"/>
        <dbReference type="ChEBI" id="CHEBI:57287"/>
        <dbReference type="ChEBI" id="CHEBI:57387"/>
        <dbReference type="ChEBI" id="CHEBI:134064"/>
        <dbReference type="ChEBI" id="CHEBI:350546"/>
    </reaction>
    <physiologicalReaction direction="left-to-right" evidence="10">
        <dbReference type="Rhea" id="RHEA:51393"/>
    </physiologicalReaction>
</comment>
<evidence type="ECO:0000256" key="3">
    <source>
        <dbReference type="ARBA" id="ARBA00037926"/>
    </source>
</evidence>
<organism evidence="14 15">
    <name type="scientific">Drosophila rubida</name>
    <dbReference type="NCBI Taxonomy" id="30044"/>
    <lineage>
        <taxon>Eukaryota</taxon>
        <taxon>Metazoa</taxon>
        <taxon>Ecdysozoa</taxon>
        <taxon>Arthropoda</taxon>
        <taxon>Hexapoda</taxon>
        <taxon>Insecta</taxon>
        <taxon>Pterygota</taxon>
        <taxon>Neoptera</taxon>
        <taxon>Endopterygota</taxon>
        <taxon>Diptera</taxon>
        <taxon>Brachycera</taxon>
        <taxon>Muscomorpha</taxon>
        <taxon>Ephydroidea</taxon>
        <taxon>Drosophilidae</taxon>
        <taxon>Drosophila</taxon>
    </lineage>
</organism>
<comment type="catalytic activity">
    <reaction evidence="11">
        <text>serotonin + hexadecanoyl-CoA = N-hexadecanoyl-serotonin + CoA + H(+)</text>
        <dbReference type="Rhea" id="RHEA:51384"/>
        <dbReference type="ChEBI" id="CHEBI:15378"/>
        <dbReference type="ChEBI" id="CHEBI:57287"/>
        <dbReference type="ChEBI" id="CHEBI:57379"/>
        <dbReference type="ChEBI" id="CHEBI:134059"/>
        <dbReference type="ChEBI" id="CHEBI:350546"/>
    </reaction>
    <physiologicalReaction direction="left-to-right" evidence="11">
        <dbReference type="Rhea" id="RHEA:51385"/>
    </physiologicalReaction>
</comment>
<evidence type="ECO:0000256" key="5">
    <source>
        <dbReference type="ARBA" id="ARBA00039114"/>
    </source>
</evidence>
<comment type="catalytic activity">
    <reaction evidence="12">
        <text>dopamine + hexadecanoyl-CoA = N-hexadecanoyl-dopamine + CoA + H(+)</text>
        <dbReference type="Rhea" id="RHEA:51376"/>
        <dbReference type="ChEBI" id="CHEBI:15378"/>
        <dbReference type="ChEBI" id="CHEBI:57287"/>
        <dbReference type="ChEBI" id="CHEBI:57379"/>
        <dbReference type="ChEBI" id="CHEBI:59905"/>
        <dbReference type="ChEBI" id="CHEBI:134058"/>
    </reaction>
    <physiologicalReaction direction="left-to-right" evidence="12">
        <dbReference type="Rhea" id="RHEA:51377"/>
    </physiologicalReaction>
</comment>
<name>A0AAD4K597_9MUSC</name>
<evidence type="ECO:0000256" key="4">
    <source>
        <dbReference type="ARBA" id="ARBA00038182"/>
    </source>
</evidence>
<dbReference type="Proteomes" id="UP001200034">
    <property type="component" value="Unassembled WGS sequence"/>
</dbReference>
<evidence type="ECO:0000256" key="9">
    <source>
        <dbReference type="ARBA" id="ARBA00051711"/>
    </source>
</evidence>
<dbReference type="SUPFAM" id="SSF55729">
    <property type="entry name" value="Acyl-CoA N-acyltransferases (Nat)"/>
    <property type="match status" value="1"/>
</dbReference>
<proteinExistence type="inferred from homology"/>
<evidence type="ECO:0000256" key="2">
    <source>
        <dbReference type="ARBA" id="ARBA00023315"/>
    </source>
</evidence>
<dbReference type="PANTHER" id="PTHR20905">
    <property type="entry name" value="N-ACETYLTRANSFERASE-RELATED"/>
    <property type="match status" value="1"/>
</dbReference>
<comment type="catalytic activity">
    <reaction evidence="9">
        <text>dopamine + acetyl-CoA = N-acetyldopamine + CoA + H(+)</text>
        <dbReference type="Rhea" id="RHEA:51388"/>
        <dbReference type="ChEBI" id="CHEBI:15378"/>
        <dbReference type="ChEBI" id="CHEBI:57287"/>
        <dbReference type="ChEBI" id="CHEBI:57288"/>
        <dbReference type="ChEBI" id="CHEBI:59905"/>
        <dbReference type="ChEBI" id="CHEBI:125678"/>
    </reaction>
    <physiologicalReaction direction="left-to-right" evidence="9">
        <dbReference type="Rhea" id="RHEA:51389"/>
    </physiologicalReaction>
</comment>
<dbReference type="FunFam" id="3.40.630.30:FF:000046">
    <property type="entry name" value="Dopamine N-acetyltransferase"/>
    <property type="match status" value="1"/>
</dbReference>
<evidence type="ECO:0000256" key="8">
    <source>
        <dbReference type="ARBA" id="ARBA00051284"/>
    </source>
</evidence>
<comment type="catalytic activity">
    <reaction evidence="13">
        <text>serotonin + acetyl-CoA = N-acetylserotonin + CoA + H(+)</text>
        <dbReference type="Rhea" id="RHEA:25217"/>
        <dbReference type="ChEBI" id="CHEBI:15378"/>
        <dbReference type="ChEBI" id="CHEBI:17697"/>
        <dbReference type="ChEBI" id="CHEBI:57287"/>
        <dbReference type="ChEBI" id="CHEBI:57288"/>
        <dbReference type="ChEBI" id="CHEBI:350546"/>
        <dbReference type="EC" id="2.3.1.87"/>
    </reaction>
    <physiologicalReaction direction="left-to-right" evidence="13">
        <dbReference type="Rhea" id="RHEA:25218"/>
    </physiologicalReaction>
</comment>
<comment type="caution">
    <text evidence="14">The sequence shown here is derived from an EMBL/GenBank/DDBJ whole genome shotgun (WGS) entry which is preliminary data.</text>
</comment>
<evidence type="ECO:0000256" key="7">
    <source>
        <dbReference type="ARBA" id="ARBA00050849"/>
    </source>
</evidence>
<evidence type="ECO:0000256" key="10">
    <source>
        <dbReference type="ARBA" id="ARBA00051823"/>
    </source>
</evidence>
<protein>
    <recommendedName>
        <fullName evidence="5">aralkylamine N-acetyltransferase</fullName>
        <ecNumber evidence="5">2.3.1.87</ecNumber>
    </recommendedName>
</protein>
<dbReference type="EMBL" id="JAJJHW010001127">
    <property type="protein sequence ID" value="KAH8377351.1"/>
    <property type="molecule type" value="Genomic_DNA"/>
</dbReference>
<comment type="pathway">
    <text evidence="3">Aromatic compound metabolism; melatonin biosynthesis; melatonin from serotonin: step 1/2.</text>
</comment>
<sequence>MSTNFGLKNGILIRIMTLEDNDNVKNFVREHFYNAEPLCVATGVNSRTPFGNSFNEHRIRMIEDGTCLVALDNNNADRIVGVVLAKKLVENELEEGRLRAEEMDDGPLKRMVTFLTDVELRGNVFKHYGVSEILYSQVTNVDTAMRGKGLGTRLAAALMEVGRSKGYTLLSATCSSFYSARQKLAMGMECFYSEAYADYKDANGKVVIQPPAPHTHVQMLAIKL</sequence>
<evidence type="ECO:0000256" key="1">
    <source>
        <dbReference type="ARBA" id="ARBA00022679"/>
    </source>
</evidence>
<dbReference type="AlphaFoldDB" id="A0AAD4K597"/>
<comment type="similarity">
    <text evidence="4">Belongs to the acetyltransferase family. AANAT subfamily.</text>
</comment>
<keyword evidence="2" id="KW-0012">Acyltransferase</keyword>
<dbReference type="CDD" id="cd04301">
    <property type="entry name" value="NAT_SF"/>
    <property type="match status" value="1"/>
</dbReference>
<dbReference type="GO" id="GO:0004059">
    <property type="term" value="F:aralkylamine N-acetyltransferase activity"/>
    <property type="evidence" value="ECO:0007669"/>
    <property type="project" value="UniProtKB-EC"/>
</dbReference>
<keyword evidence="15" id="KW-1185">Reference proteome</keyword>
<evidence type="ECO:0000313" key="14">
    <source>
        <dbReference type="EMBL" id="KAH8377351.1"/>
    </source>
</evidence>
<dbReference type="EC" id="2.3.1.87" evidence="5"/>